<proteinExistence type="predicted"/>
<comment type="caution">
    <text evidence="1">The sequence shown here is derived from an EMBL/GenBank/DDBJ whole genome shotgun (WGS) entry which is preliminary data.</text>
</comment>
<sequence length="44" mass="4889">MTALCTPLEWICMRPTILGVQCEYGAPWRGRAGCCCGQESPRQD</sequence>
<dbReference type="AlphaFoldDB" id="A0A5B7JYN1"/>
<accession>A0A5B7JYN1</accession>
<reference evidence="1 2" key="1">
    <citation type="submission" date="2019-05" db="EMBL/GenBank/DDBJ databases">
        <title>Another draft genome of Portunus trituberculatus and its Hox gene families provides insights of decapod evolution.</title>
        <authorList>
            <person name="Jeong J.-H."/>
            <person name="Song I."/>
            <person name="Kim S."/>
            <person name="Choi T."/>
            <person name="Kim D."/>
            <person name="Ryu S."/>
            <person name="Kim W."/>
        </authorList>
    </citation>
    <scope>NUCLEOTIDE SEQUENCE [LARGE SCALE GENOMIC DNA]</scope>
    <source>
        <tissue evidence="1">Muscle</tissue>
    </source>
</reference>
<gene>
    <name evidence="1" type="ORF">E2C01_097502</name>
</gene>
<dbReference type="EMBL" id="VSRR010129331">
    <property type="protein sequence ID" value="MPD01951.1"/>
    <property type="molecule type" value="Genomic_DNA"/>
</dbReference>
<evidence type="ECO:0000313" key="2">
    <source>
        <dbReference type="Proteomes" id="UP000324222"/>
    </source>
</evidence>
<protein>
    <submittedName>
        <fullName evidence="1">Uncharacterized protein</fullName>
    </submittedName>
</protein>
<organism evidence="1 2">
    <name type="scientific">Portunus trituberculatus</name>
    <name type="common">Swimming crab</name>
    <name type="synonym">Neptunus trituberculatus</name>
    <dbReference type="NCBI Taxonomy" id="210409"/>
    <lineage>
        <taxon>Eukaryota</taxon>
        <taxon>Metazoa</taxon>
        <taxon>Ecdysozoa</taxon>
        <taxon>Arthropoda</taxon>
        <taxon>Crustacea</taxon>
        <taxon>Multicrustacea</taxon>
        <taxon>Malacostraca</taxon>
        <taxon>Eumalacostraca</taxon>
        <taxon>Eucarida</taxon>
        <taxon>Decapoda</taxon>
        <taxon>Pleocyemata</taxon>
        <taxon>Brachyura</taxon>
        <taxon>Eubrachyura</taxon>
        <taxon>Portunoidea</taxon>
        <taxon>Portunidae</taxon>
        <taxon>Portuninae</taxon>
        <taxon>Portunus</taxon>
    </lineage>
</organism>
<dbReference type="Proteomes" id="UP000324222">
    <property type="component" value="Unassembled WGS sequence"/>
</dbReference>
<evidence type="ECO:0000313" key="1">
    <source>
        <dbReference type="EMBL" id="MPD01951.1"/>
    </source>
</evidence>
<keyword evidence="2" id="KW-1185">Reference proteome</keyword>
<name>A0A5B7JYN1_PORTR</name>